<keyword evidence="3" id="KW-0597">Phosphoprotein</keyword>
<dbReference type="Gene3D" id="1.10.1200.10">
    <property type="entry name" value="ACP-like"/>
    <property type="match status" value="1"/>
</dbReference>
<keyword evidence="6" id="KW-1185">Reference proteome</keyword>
<dbReference type="GO" id="GO:0044550">
    <property type="term" value="P:secondary metabolite biosynthetic process"/>
    <property type="evidence" value="ECO:0007669"/>
    <property type="project" value="TreeGrafter"/>
</dbReference>
<dbReference type="InterPro" id="IPR023213">
    <property type="entry name" value="CAT-like_dom_sf"/>
</dbReference>
<dbReference type="GO" id="GO:0031177">
    <property type="term" value="F:phosphopantetheine binding"/>
    <property type="evidence" value="ECO:0007669"/>
    <property type="project" value="InterPro"/>
</dbReference>
<proteinExistence type="predicted"/>
<dbReference type="InterPro" id="IPR020806">
    <property type="entry name" value="PKS_PP-bd"/>
</dbReference>
<gene>
    <name evidence="5" type="ORF">Psuf_070420</name>
</gene>
<dbReference type="PANTHER" id="PTHR45527">
    <property type="entry name" value="NONRIBOSOMAL PEPTIDE SYNTHETASE"/>
    <property type="match status" value="1"/>
</dbReference>
<dbReference type="SMART" id="SM00823">
    <property type="entry name" value="PKS_PP"/>
    <property type="match status" value="1"/>
</dbReference>
<dbReference type="Gene3D" id="3.30.559.30">
    <property type="entry name" value="Nonribosomal peptide synthetase, condensation domain"/>
    <property type="match status" value="1"/>
</dbReference>
<dbReference type="Gene3D" id="3.30.559.10">
    <property type="entry name" value="Chloramphenicol acetyltransferase-like domain"/>
    <property type="match status" value="1"/>
</dbReference>
<evidence type="ECO:0000313" key="6">
    <source>
        <dbReference type="Proteomes" id="UP000503011"/>
    </source>
</evidence>
<protein>
    <recommendedName>
        <fullName evidence="4">Carrier domain-containing protein</fullName>
    </recommendedName>
</protein>
<reference evidence="5 6" key="2">
    <citation type="submission" date="2020-03" db="EMBL/GenBank/DDBJ databases">
        <authorList>
            <person name="Ichikawa N."/>
            <person name="Kimura A."/>
            <person name="Kitahashi Y."/>
            <person name="Uohara A."/>
        </authorList>
    </citation>
    <scope>NUCLEOTIDE SEQUENCE [LARGE SCALE GENOMIC DNA]</scope>
    <source>
        <strain evidence="5 6">NBRC 105367</strain>
    </source>
</reference>
<feature type="domain" description="Carrier" evidence="4">
    <location>
        <begin position="8"/>
        <end position="81"/>
    </location>
</feature>
<accession>A0A6F8YUH5</accession>
<evidence type="ECO:0000256" key="3">
    <source>
        <dbReference type="ARBA" id="ARBA00022553"/>
    </source>
</evidence>
<dbReference type="GO" id="GO:0005737">
    <property type="term" value="C:cytoplasm"/>
    <property type="evidence" value="ECO:0007669"/>
    <property type="project" value="TreeGrafter"/>
</dbReference>
<dbReference type="RefSeq" id="WP_173161723.1">
    <property type="nucleotide sequence ID" value="NZ_AP022871.1"/>
</dbReference>
<evidence type="ECO:0000256" key="2">
    <source>
        <dbReference type="ARBA" id="ARBA00022450"/>
    </source>
</evidence>
<evidence type="ECO:0000259" key="4">
    <source>
        <dbReference type="PROSITE" id="PS50075"/>
    </source>
</evidence>
<name>A0A6F8YUH5_9ACTN</name>
<dbReference type="GO" id="GO:0043041">
    <property type="term" value="P:amino acid activation for nonribosomal peptide biosynthetic process"/>
    <property type="evidence" value="ECO:0007669"/>
    <property type="project" value="TreeGrafter"/>
</dbReference>
<reference evidence="5 6" key="1">
    <citation type="submission" date="2020-03" db="EMBL/GenBank/DDBJ databases">
        <title>Whole genome shotgun sequence of Phytohabitans suffuscus NBRC 105367.</title>
        <authorList>
            <person name="Komaki H."/>
            <person name="Tamura T."/>
        </authorList>
    </citation>
    <scope>NUCLEOTIDE SEQUENCE [LARGE SCALE GENOMIC DNA]</scope>
    <source>
        <strain evidence="5 6">NBRC 105367</strain>
    </source>
</reference>
<evidence type="ECO:0000256" key="1">
    <source>
        <dbReference type="ARBA" id="ARBA00001957"/>
    </source>
</evidence>
<dbReference type="SUPFAM" id="SSF47336">
    <property type="entry name" value="ACP-like"/>
    <property type="match status" value="1"/>
</dbReference>
<dbReference type="PANTHER" id="PTHR45527:SF1">
    <property type="entry name" value="FATTY ACID SYNTHASE"/>
    <property type="match status" value="1"/>
</dbReference>
<dbReference type="AlphaFoldDB" id="A0A6F8YUH5"/>
<dbReference type="InterPro" id="IPR036736">
    <property type="entry name" value="ACP-like_sf"/>
</dbReference>
<dbReference type="EMBL" id="AP022871">
    <property type="protein sequence ID" value="BCB89729.1"/>
    <property type="molecule type" value="Genomic_DNA"/>
</dbReference>
<dbReference type="InterPro" id="IPR009081">
    <property type="entry name" value="PP-bd_ACP"/>
</dbReference>
<dbReference type="Pfam" id="PF00668">
    <property type="entry name" value="Condensation"/>
    <property type="match status" value="1"/>
</dbReference>
<sequence length="533" mass="58305">MTSGVQRTDHAALVRTVQSVWATELGVPADSDDDFFALGGTSLAAARIVGAMRARGVNTTFNVLMRHPSPARFATAILDGDGPARMSLPHVEDGAAPPISVQQEAIWFLEELRADNTAYQNLAVVELPDRIDGARLADALTALVARHSLLRTSFPTRRGRPVLLERADPVVHLDTVDLSAMTAAERERWIRDLGRRPVDRTEPGLLRWTLAELGDGGQILILVEHHFLHDGWSLGRLTTELAHIYRTGSSDGLPALPHRYADYAVWQRMWLDTEDAAVSRSFWADLLADPVGPLCLVDDARRPADFTFTGDTFHDRLPAAVVAAANSCARSLRTTTFVVLMTAFAAVVGGIGGSPDFNLGSMLRNRRVPGTEDILGMFVNTIALPIRGWPTRSMRDLTTELAEILTTGLDHQEMPFPRVAQALPRVRDSSRNPHFQVCFSMHDYPDLRAEWAPGRRAELRYPSNGGAKFDLDVVLVPDPNGYTVLWRFCTPLLSGTATRAIATAFHTAVRALASSPDAPMAAVLGDIVPAQLR</sequence>
<dbReference type="Proteomes" id="UP000503011">
    <property type="component" value="Chromosome"/>
</dbReference>
<evidence type="ECO:0000313" key="5">
    <source>
        <dbReference type="EMBL" id="BCB89729.1"/>
    </source>
</evidence>
<dbReference type="GO" id="GO:0008610">
    <property type="term" value="P:lipid biosynthetic process"/>
    <property type="evidence" value="ECO:0007669"/>
    <property type="project" value="UniProtKB-ARBA"/>
</dbReference>
<dbReference type="SUPFAM" id="SSF52777">
    <property type="entry name" value="CoA-dependent acyltransferases"/>
    <property type="match status" value="2"/>
</dbReference>
<comment type="cofactor">
    <cofactor evidence="1">
        <name>pantetheine 4'-phosphate</name>
        <dbReference type="ChEBI" id="CHEBI:47942"/>
    </cofactor>
</comment>
<organism evidence="5 6">
    <name type="scientific">Phytohabitans suffuscus</name>
    <dbReference type="NCBI Taxonomy" id="624315"/>
    <lineage>
        <taxon>Bacteria</taxon>
        <taxon>Bacillati</taxon>
        <taxon>Actinomycetota</taxon>
        <taxon>Actinomycetes</taxon>
        <taxon>Micromonosporales</taxon>
        <taxon>Micromonosporaceae</taxon>
    </lineage>
</organism>
<keyword evidence="2" id="KW-0596">Phosphopantetheine</keyword>
<dbReference type="Pfam" id="PF00550">
    <property type="entry name" value="PP-binding"/>
    <property type="match status" value="1"/>
</dbReference>
<dbReference type="GO" id="GO:0003824">
    <property type="term" value="F:catalytic activity"/>
    <property type="evidence" value="ECO:0007669"/>
    <property type="project" value="InterPro"/>
</dbReference>
<dbReference type="PROSITE" id="PS50075">
    <property type="entry name" value="CARRIER"/>
    <property type="match status" value="1"/>
</dbReference>
<dbReference type="InterPro" id="IPR001242">
    <property type="entry name" value="Condensation_dom"/>
</dbReference>
<dbReference type="KEGG" id="psuu:Psuf_070420"/>